<comment type="subcellular location">
    <subcellularLocation>
        <location evidence="2">Cytoplasm</location>
    </subcellularLocation>
</comment>
<dbReference type="OrthoDB" id="9808891at2"/>
<dbReference type="GO" id="GO:0042026">
    <property type="term" value="P:protein refolding"/>
    <property type="evidence" value="ECO:0007669"/>
    <property type="project" value="UniProtKB-ARBA"/>
</dbReference>
<dbReference type="Gene3D" id="3.10.50.40">
    <property type="match status" value="1"/>
</dbReference>
<dbReference type="EMBL" id="QPIZ01000037">
    <property type="protein sequence ID" value="RCW27491.1"/>
    <property type="molecule type" value="Genomic_DNA"/>
</dbReference>
<evidence type="ECO:0000259" key="11">
    <source>
        <dbReference type="PROSITE" id="PS50059"/>
    </source>
</evidence>
<comment type="catalytic activity">
    <reaction evidence="1 9 10">
        <text>[protein]-peptidylproline (omega=180) = [protein]-peptidylproline (omega=0)</text>
        <dbReference type="Rhea" id="RHEA:16237"/>
        <dbReference type="Rhea" id="RHEA-COMP:10747"/>
        <dbReference type="Rhea" id="RHEA-COMP:10748"/>
        <dbReference type="ChEBI" id="CHEBI:83833"/>
        <dbReference type="ChEBI" id="CHEBI:83834"/>
        <dbReference type="EC" id="5.2.1.8"/>
    </reaction>
</comment>
<evidence type="ECO:0000256" key="8">
    <source>
        <dbReference type="ARBA" id="ARBA00037071"/>
    </source>
</evidence>
<dbReference type="GO" id="GO:0003755">
    <property type="term" value="F:peptidyl-prolyl cis-trans isomerase activity"/>
    <property type="evidence" value="ECO:0007669"/>
    <property type="project" value="UniProtKB-UniRule"/>
</dbReference>
<dbReference type="PROSITE" id="PS50059">
    <property type="entry name" value="FKBP_PPIASE"/>
    <property type="match status" value="1"/>
</dbReference>
<dbReference type="GO" id="GO:0005737">
    <property type="term" value="C:cytoplasm"/>
    <property type="evidence" value="ECO:0007669"/>
    <property type="project" value="UniProtKB-SubCell"/>
</dbReference>
<name>A0A2T0WS29_9BACT</name>
<dbReference type="Proteomes" id="UP000252733">
    <property type="component" value="Unassembled WGS sequence"/>
</dbReference>
<evidence type="ECO:0000256" key="6">
    <source>
        <dbReference type="ARBA" id="ARBA00023186"/>
    </source>
</evidence>
<gene>
    <name evidence="12" type="ORF">DFO77_13723</name>
</gene>
<feature type="domain" description="PPIase FKBP-type" evidence="11">
    <location>
        <begin position="6"/>
        <end position="84"/>
    </location>
</feature>
<dbReference type="InterPro" id="IPR048261">
    <property type="entry name" value="SlpA/SlyD-like_ins_sf"/>
</dbReference>
<sequence>MEIARNKFVSLSYQLRLNGAEGDLVEETGENNPLQFVYGAGKMIEMFEKKIEGLKQGDNFKFELKADEAYGQVNTEAIVDLPKNIFEVEGKIDESLLKIGNMVPMQDANGNRLNGIVLEVTDDTVKMDFNHPLAGDDLHFAGQVLEVRDATENELVEAVGGGGCSSGSCGDGCSC</sequence>
<dbReference type="InterPro" id="IPR001179">
    <property type="entry name" value="PPIase_FKBP_dom"/>
</dbReference>
<evidence type="ECO:0000256" key="10">
    <source>
        <dbReference type="RuleBase" id="RU003915"/>
    </source>
</evidence>
<evidence type="ECO:0000256" key="4">
    <source>
        <dbReference type="ARBA" id="ARBA00022490"/>
    </source>
</evidence>
<dbReference type="AlphaFoldDB" id="A0A2T0WS29"/>
<keyword evidence="4" id="KW-0963">Cytoplasm</keyword>
<reference evidence="12 13" key="1">
    <citation type="submission" date="2018-07" db="EMBL/GenBank/DDBJ databases">
        <title>Freshwater and sediment microbial communities from various areas in North America, analyzing microbe dynamics in response to fracking.</title>
        <authorList>
            <person name="Lamendella R."/>
        </authorList>
    </citation>
    <scope>NUCLEOTIDE SEQUENCE [LARGE SCALE GENOMIC DNA]</scope>
    <source>
        <strain evidence="12 13">160A</strain>
    </source>
</reference>
<comment type="function">
    <text evidence="8">Also involved in hydrogenase metallocenter assembly, probably by participating in the nickel insertion step. This function in hydrogenase biosynthesis requires chaperone activity and the presence of the metal-binding domain, but not PPIase activity.</text>
</comment>
<proteinExistence type="inferred from homology"/>
<evidence type="ECO:0000256" key="5">
    <source>
        <dbReference type="ARBA" id="ARBA00023110"/>
    </source>
</evidence>
<organism evidence="12 13">
    <name type="scientific">Marinilabilia salmonicolor</name>
    <dbReference type="NCBI Taxonomy" id="989"/>
    <lineage>
        <taxon>Bacteria</taxon>
        <taxon>Pseudomonadati</taxon>
        <taxon>Bacteroidota</taxon>
        <taxon>Bacteroidia</taxon>
        <taxon>Marinilabiliales</taxon>
        <taxon>Marinilabiliaceae</taxon>
        <taxon>Marinilabilia</taxon>
    </lineage>
</organism>
<keyword evidence="7 9" id="KW-0413">Isomerase</keyword>
<evidence type="ECO:0000313" key="12">
    <source>
        <dbReference type="EMBL" id="RCW27491.1"/>
    </source>
</evidence>
<dbReference type="Gene3D" id="2.40.10.330">
    <property type="match status" value="1"/>
</dbReference>
<evidence type="ECO:0000256" key="9">
    <source>
        <dbReference type="PROSITE-ProRule" id="PRU00277"/>
    </source>
</evidence>
<accession>A0A2T0WS29</accession>
<comment type="caution">
    <text evidence="12">The sequence shown here is derived from an EMBL/GenBank/DDBJ whole genome shotgun (WGS) entry which is preliminary data.</text>
</comment>
<dbReference type="RefSeq" id="WP_106154775.1">
    <property type="nucleotide sequence ID" value="NZ_PVTS01000029.1"/>
</dbReference>
<evidence type="ECO:0000313" key="13">
    <source>
        <dbReference type="Proteomes" id="UP000252733"/>
    </source>
</evidence>
<keyword evidence="6" id="KW-0143">Chaperone</keyword>
<evidence type="ECO:0000256" key="3">
    <source>
        <dbReference type="ARBA" id="ARBA00006577"/>
    </source>
</evidence>
<dbReference type="PANTHER" id="PTHR47861">
    <property type="entry name" value="FKBP-TYPE PEPTIDYL-PROLYL CIS-TRANS ISOMERASE SLYD"/>
    <property type="match status" value="1"/>
</dbReference>
<dbReference type="InterPro" id="IPR046357">
    <property type="entry name" value="PPIase_dom_sf"/>
</dbReference>
<dbReference type="Pfam" id="PF00254">
    <property type="entry name" value="FKBP_C"/>
    <property type="match status" value="1"/>
</dbReference>
<keyword evidence="13" id="KW-1185">Reference proteome</keyword>
<dbReference type="PANTHER" id="PTHR47861:SF3">
    <property type="entry name" value="FKBP-TYPE PEPTIDYL-PROLYL CIS-TRANS ISOMERASE SLYD"/>
    <property type="match status" value="1"/>
</dbReference>
<dbReference type="STRING" id="1168289.GCA_000259075_02291"/>
<evidence type="ECO:0000256" key="7">
    <source>
        <dbReference type="ARBA" id="ARBA00023235"/>
    </source>
</evidence>
<evidence type="ECO:0000256" key="2">
    <source>
        <dbReference type="ARBA" id="ARBA00004496"/>
    </source>
</evidence>
<protein>
    <recommendedName>
        <fullName evidence="10">Peptidyl-prolyl cis-trans isomerase</fullName>
        <ecNumber evidence="10">5.2.1.8</ecNumber>
    </recommendedName>
</protein>
<evidence type="ECO:0000256" key="1">
    <source>
        <dbReference type="ARBA" id="ARBA00000971"/>
    </source>
</evidence>
<comment type="similarity">
    <text evidence="3 10">Belongs to the FKBP-type PPIase family.</text>
</comment>
<keyword evidence="5 9" id="KW-0697">Rotamase</keyword>
<dbReference type="SUPFAM" id="SSF54534">
    <property type="entry name" value="FKBP-like"/>
    <property type="match status" value="1"/>
</dbReference>
<dbReference type="EC" id="5.2.1.8" evidence="10"/>